<dbReference type="GO" id="GO:0004497">
    <property type="term" value="F:monooxygenase activity"/>
    <property type="evidence" value="ECO:0007669"/>
    <property type="project" value="UniProtKB-KW"/>
</dbReference>
<dbReference type="PANTHER" id="PTHR24291:SF189">
    <property type="entry name" value="CYTOCHROME P450 4C3-RELATED"/>
    <property type="match status" value="1"/>
</dbReference>
<evidence type="ECO:0000256" key="6">
    <source>
        <dbReference type="ARBA" id="ARBA00022617"/>
    </source>
</evidence>
<comment type="similarity">
    <text evidence="5">Belongs to the cytochrome P450 family.</text>
</comment>
<dbReference type="PRINTS" id="PR00385">
    <property type="entry name" value="P450"/>
</dbReference>
<comment type="cofactor">
    <cofactor evidence="1 14">
        <name>heme</name>
        <dbReference type="ChEBI" id="CHEBI:30413"/>
    </cofactor>
</comment>
<dbReference type="GO" id="GO:0016705">
    <property type="term" value="F:oxidoreductase activity, acting on paired donors, with incorporation or reduction of molecular oxygen"/>
    <property type="evidence" value="ECO:0007669"/>
    <property type="project" value="InterPro"/>
</dbReference>
<dbReference type="PANTHER" id="PTHR24291">
    <property type="entry name" value="CYTOCHROME P450 FAMILY 4"/>
    <property type="match status" value="1"/>
</dbReference>
<dbReference type="PRINTS" id="PR00465">
    <property type="entry name" value="EP450IV"/>
</dbReference>
<accession>A0A3Q0IRL0</accession>
<dbReference type="GO" id="GO:0020037">
    <property type="term" value="F:heme binding"/>
    <property type="evidence" value="ECO:0007669"/>
    <property type="project" value="InterPro"/>
</dbReference>
<comment type="subcellular location">
    <subcellularLocation>
        <location evidence="4">Endoplasmic reticulum membrane</location>
        <topology evidence="4">Peripheral membrane protein</topology>
    </subcellularLocation>
    <subcellularLocation>
        <location evidence="3">Microsome membrane</location>
        <topology evidence="3">Peripheral membrane protein</topology>
    </subcellularLocation>
</comment>
<feature type="binding site" description="axial binding residue" evidence="14">
    <location>
        <position position="316"/>
    </location>
    <ligand>
        <name>heme</name>
        <dbReference type="ChEBI" id="CHEBI:30413"/>
    </ligand>
    <ligandPart>
        <name>Fe</name>
        <dbReference type="ChEBI" id="CHEBI:18248"/>
    </ligandPart>
</feature>
<dbReference type="STRING" id="121845.A0A3Q0IRL0"/>
<dbReference type="GO" id="GO:0005789">
    <property type="term" value="C:endoplasmic reticulum membrane"/>
    <property type="evidence" value="ECO:0007669"/>
    <property type="project" value="UniProtKB-SubCell"/>
</dbReference>
<dbReference type="SUPFAM" id="SSF48264">
    <property type="entry name" value="Cytochrome P450"/>
    <property type="match status" value="1"/>
</dbReference>
<keyword evidence="12" id="KW-0503">Monooxygenase</keyword>
<dbReference type="AlphaFoldDB" id="A0A3Q0IRL0"/>
<evidence type="ECO:0000256" key="15">
    <source>
        <dbReference type="SAM" id="MobiDB-lite"/>
    </source>
</evidence>
<evidence type="ECO:0000256" key="14">
    <source>
        <dbReference type="PIRSR" id="PIRSR602403-1"/>
    </source>
</evidence>
<protein>
    <submittedName>
        <fullName evidence="17">Cytochrome P450 4e3-like</fullName>
    </submittedName>
</protein>
<dbReference type="RefSeq" id="XP_026678929.1">
    <property type="nucleotide sequence ID" value="XM_026823128.1"/>
</dbReference>
<dbReference type="Proteomes" id="UP000079169">
    <property type="component" value="Unplaced"/>
</dbReference>
<name>A0A3Q0IRL0_DIACI</name>
<dbReference type="InterPro" id="IPR050196">
    <property type="entry name" value="Cytochrome_P450_Monoox"/>
</dbReference>
<evidence type="ECO:0000256" key="8">
    <source>
        <dbReference type="ARBA" id="ARBA00022824"/>
    </source>
</evidence>
<keyword evidence="8" id="KW-0256">Endoplasmic reticulum</keyword>
<keyword evidence="11 14" id="KW-0408">Iron</keyword>
<dbReference type="InterPro" id="IPR036691">
    <property type="entry name" value="Endo/exonu/phosph_ase_sf"/>
</dbReference>
<reference evidence="17" key="1">
    <citation type="submission" date="2025-08" db="UniProtKB">
        <authorList>
            <consortium name="RefSeq"/>
        </authorList>
    </citation>
    <scope>IDENTIFICATION</scope>
</reference>
<gene>
    <name evidence="17" type="primary">LOC103508650</name>
</gene>
<dbReference type="Gene3D" id="1.10.630.10">
    <property type="entry name" value="Cytochrome P450"/>
    <property type="match status" value="1"/>
</dbReference>
<evidence type="ECO:0000256" key="13">
    <source>
        <dbReference type="ARBA" id="ARBA00023136"/>
    </source>
</evidence>
<keyword evidence="7 14" id="KW-0479">Metal-binding</keyword>
<evidence type="ECO:0000256" key="11">
    <source>
        <dbReference type="ARBA" id="ARBA00023004"/>
    </source>
</evidence>
<dbReference type="GO" id="GO:0005506">
    <property type="term" value="F:iron ion binding"/>
    <property type="evidence" value="ECO:0007669"/>
    <property type="project" value="InterPro"/>
</dbReference>
<comment type="function">
    <text evidence="2">May be involved in the metabolism of insect hormones and in the breakdown of synthetic insecticides.</text>
</comment>
<evidence type="ECO:0000256" key="3">
    <source>
        <dbReference type="ARBA" id="ARBA00004174"/>
    </source>
</evidence>
<evidence type="ECO:0000256" key="2">
    <source>
        <dbReference type="ARBA" id="ARBA00003690"/>
    </source>
</evidence>
<sequence>MEIVALQETRWPGQGTKKDKNYTYFYSGNQNDKHIFGVAIAVSNKIRGNVLSFQPVNERVCAIRIRAKFSNVSYVSFHAPTEEADDEMKDHFYEELEAVVDSLPSYDFKLLLGDANAKCEAIDSVQIGLAEPPNEISNSGHDDHPNACQLLLMMYNNFQCKAIDSVQIGLAEPPNEISNSGHDDHPNACHRPTNKHTSKTSRIFEELHSIFGDDKERCPTFEELQNMPVLDRCIKEVLRMYPPGYIIARRIRREIKIGDYDIPKDATIMNYIYAMHRDPNVYENPDQFNPDRFLPEKFGKYPKYNYQPFAAGNRKCIAYKYAMLQMKIVISTVLRHFKILPSPRYKTIDDLKYEMRVTLT</sequence>
<dbReference type="InterPro" id="IPR001128">
    <property type="entry name" value="Cyt_P450"/>
</dbReference>
<dbReference type="PaxDb" id="121845-A0A3Q0IRL0"/>
<feature type="region of interest" description="Disordered" evidence="15">
    <location>
        <begin position="178"/>
        <end position="197"/>
    </location>
</feature>
<evidence type="ECO:0000256" key="10">
    <source>
        <dbReference type="ARBA" id="ARBA00023002"/>
    </source>
</evidence>
<keyword evidence="6 14" id="KW-0349">Heme</keyword>
<evidence type="ECO:0000256" key="9">
    <source>
        <dbReference type="ARBA" id="ARBA00022848"/>
    </source>
</evidence>
<evidence type="ECO:0000256" key="4">
    <source>
        <dbReference type="ARBA" id="ARBA00004406"/>
    </source>
</evidence>
<dbReference type="InterPro" id="IPR002403">
    <property type="entry name" value="Cyt_P450_E_grp-IV"/>
</dbReference>
<dbReference type="GeneID" id="103508650"/>
<dbReference type="SUPFAM" id="SSF56219">
    <property type="entry name" value="DNase I-like"/>
    <property type="match status" value="1"/>
</dbReference>
<proteinExistence type="inferred from homology"/>
<keyword evidence="9" id="KW-0492">Microsome</keyword>
<evidence type="ECO:0000256" key="12">
    <source>
        <dbReference type="ARBA" id="ARBA00023033"/>
    </source>
</evidence>
<evidence type="ECO:0000256" key="7">
    <source>
        <dbReference type="ARBA" id="ARBA00022723"/>
    </source>
</evidence>
<dbReference type="InterPro" id="IPR036396">
    <property type="entry name" value="Cyt_P450_sf"/>
</dbReference>
<evidence type="ECO:0000313" key="16">
    <source>
        <dbReference type="Proteomes" id="UP000079169"/>
    </source>
</evidence>
<dbReference type="Gene3D" id="3.60.10.10">
    <property type="entry name" value="Endonuclease/exonuclease/phosphatase"/>
    <property type="match status" value="1"/>
</dbReference>
<evidence type="ECO:0000256" key="1">
    <source>
        <dbReference type="ARBA" id="ARBA00001971"/>
    </source>
</evidence>
<keyword evidence="16" id="KW-1185">Reference proteome</keyword>
<organism evidence="16 17">
    <name type="scientific">Diaphorina citri</name>
    <name type="common">Asian citrus psyllid</name>
    <dbReference type="NCBI Taxonomy" id="121845"/>
    <lineage>
        <taxon>Eukaryota</taxon>
        <taxon>Metazoa</taxon>
        <taxon>Ecdysozoa</taxon>
        <taxon>Arthropoda</taxon>
        <taxon>Hexapoda</taxon>
        <taxon>Insecta</taxon>
        <taxon>Pterygota</taxon>
        <taxon>Neoptera</taxon>
        <taxon>Paraneoptera</taxon>
        <taxon>Hemiptera</taxon>
        <taxon>Sternorrhyncha</taxon>
        <taxon>Psylloidea</taxon>
        <taxon>Psyllidae</taxon>
        <taxon>Diaphorininae</taxon>
        <taxon>Diaphorina</taxon>
    </lineage>
</organism>
<keyword evidence="13" id="KW-0472">Membrane</keyword>
<evidence type="ECO:0000313" key="17">
    <source>
        <dbReference type="RefSeq" id="XP_026678929.1"/>
    </source>
</evidence>
<dbReference type="Pfam" id="PF00067">
    <property type="entry name" value="p450"/>
    <property type="match status" value="1"/>
</dbReference>
<keyword evidence="10" id="KW-0560">Oxidoreductase</keyword>
<evidence type="ECO:0000256" key="5">
    <source>
        <dbReference type="ARBA" id="ARBA00010617"/>
    </source>
</evidence>
<dbReference type="KEGG" id="dci:103508650"/>